<organism evidence="2">
    <name type="scientific">Aureimonas frigidaquae</name>
    <dbReference type="NCBI Taxonomy" id="424757"/>
    <lineage>
        <taxon>Bacteria</taxon>
        <taxon>Pseudomonadati</taxon>
        <taxon>Pseudomonadota</taxon>
        <taxon>Alphaproteobacteria</taxon>
        <taxon>Hyphomicrobiales</taxon>
        <taxon>Aurantimonadaceae</taxon>
        <taxon>Aureimonas</taxon>
    </lineage>
</organism>
<dbReference type="RefSeq" id="WP_157070150.1">
    <property type="nucleotide sequence ID" value="NZ_BBWR01000012.1"/>
</dbReference>
<protein>
    <submittedName>
        <fullName evidence="2">Metallo-beta-lactamase superfamily protein</fullName>
    </submittedName>
</protein>
<feature type="chain" id="PRO_5006057948" evidence="1">
    <location>
        <begin position="34"/>
        <end position="359"/>
    </location>
</feature>
<feature type="signal peptide" evidence="1">
    <location>
        <begin position="1"/>
        <end position="33"/>
    </location>
</feature>
<dbReference type="OrthoDB" id="10020173at2"/>
<evidence type="ECO:0000256" key="1">
    <source>
        <dbReference type="SAM" id="SignalP"/>
    </source>
</evidence>
<accession>A0A0P0Z079</accession>
<evidence type="ECO:0000313" key="2">
    <source>
        <dbReference type="EMBL" id="BAT27376.1"/>
    </source>
</evidence>
<keyword evidence="1" id="KW-0732">Signal</keyword>
<name>A0A0P0Z079_9HYPH</name>
<sequence>MHAALCRPWRRITARASIALLLSAASMASPAQAQFDEEQHFGNWTLIPYEGLGPGSCLLMTRSPQKDASFIAFVGDDEQLQFGFMSASKDLSLDSRAAMDLRIDGQSVPLSAIRPFDESVVLFRQSQTAPRLEELLATAGQIHIMSRDYVSRFRPSRTPQAIAALLECYDLHLEALGDMEEDRHQAANTPTPPSNASGLDAAMDGMSGSGSMIAQFACEVSGPALTGIPDILNKNQMTEMMLSIAEDGSATINGTQLAAASVRRAGDGSLQMAAYDGRMVVSAVHGTPGSAAPVWGLSPQQLEAYQAFQGIGRQMTGMVMGNRARFMLVNLAQDAITFFDVEADDRPTNQQSPFCIRTQ</sequence>
<dbReference type="EMBL" id="LC066375">
    <property type="protein sequence ID" value="BAT27376.1"/>
    <property type="molecule type" value="Genomic_DNA"/>
</dbReference>
<reference evidence="2" key="1">
    <citation type="journal article" date="2015" name="Proc. Natl. Acad. Sci. U.S.A.">
        <title>Bacterial clade with the ribosomal RNA operon on a small plasmid rather than the chromosome.</title>
        <authorList>
            <person name="Anda M."/>
            <person name="Ohtsubo Y."/>
            <person name="Okubo T."/>
            <person name="Sugawara M."/>
            <person name="Nagata Y."/>
            <person name="Tsuda M."/>
            <person name="Minamisawa K."/>
            <person name="Mitsui H."/>
        </authorList>
    </citation>
    <scope>NUCLEOTIDE SEQUENCE</scope>
    <source>
        <strain evidence="2">JCM 14755</strain>
    </source>
</reference>
<dbReference type="AlphaFoldDB" id="A0A0P0Z079"/>
<proteinExistence type="predicted"/>